<evidence type="ECO:0000313" key="1">
    <source>
        <dbReference type="EMBL" id="KAJ8132164.1"/>
    </source>
</evidence>
<gene>
    <name evidence="1" type="ORF">O1611_g1456</name>
</gene>
<protein>
    <submittedName>
        <fullName evidence="1">Uncharacterized protein</fullName>
    </submittedName>
</protein>
<accession>A0ACC2JXI9</accession>
<dbReference type="Proteomes" id="UP001153332">
    <property type="component" value="Unassembled WGS sequence"/>
</dbReference>
<organism evidence="1 2">
    <name type="scientific">Lasiodiplodia mahajangana</name>
    <dbReference type="NCBI Taxonomy" id="1108764"/>
    <lineage>
        <taxon>Eukaryota</taxon>
        <taxon>Fungi</taxon>
        <taxon>Dikarya</taxon>
        <taxon>Ascomycota</taxon>
        <taxon>Pezizomycotina</taxon>
        <taxon>Dothideomycetes</taxon>
        <taxon>Dothideomycetes incertae sedis</taxon>
        <taxon>Botryosphaeriales</taxon>
        <taxon>Botryosphaeriaceae</taxon>
        <taxon>Lasiodiplodia</taxon>
    </lineage>
</organism>
<dbReference type="EMBL" id="JAPUUL010000170">
    <property type="protein sequence ID" value="KAJ8132164.1"/>
    <property type="molecule type" value="Genomic_DNA"/>
</dbReference>
<keyword evidence="2" id="KW-1185">Reference proteome</keyword>
<name>A0ACC2JXI9_9PEZI</name>
<reference evidence="1" key="1">
    <citation type="submission" date="2022-12" db="EMBL/GenBank/DDBJ databases">
        <title>Genome Sequence of Lasiodiplodia mahajangana.</title>
        <authorList>
            <person name="Buettner E."/>
        </authorList>
    </citation>
    <scope>NUCLEOTIDE SEQUENCE</scope>
    <source>
        <strain evidence="1">VT137</strain>
    </source>
</reference>
<comment type="caution">
    <text evidence="1">The sequence shown here is derived from an EMBL/GenBank/DDBJ whole genome shotgun (WGS) entry which is preliminary data.</text>
</comment>
<evidence type="ECO:0000313" key="2">
    <source>
        <dbReference type="Proteomes" id="UP001153332"/>
    </source>
</evidence>
<proteinExistence type="predicted"/>
<sequence length="231" mass="26233">MADAPSSKRTEISPVSRQFAQINPSNYTASYEFISSHPELLQGSELGSLLEGAIYIMLDSDDKALAWQYSHQAELLKWCHTLGSIRVAFQYIATQGHPMRDVFMKRVEEWAQRLREIKETHVKLPAAQRIELIEPGLSIQIPEVDSEDVEVQRERVIFDTLTPEMKAALESRLVSKVNEVLIKMEIPEAKHTLRLLSLAGCLPCTGVLIDATTEEGEKYARELEEWLALRK</sequence>